<proteinExistence type="predicted"/>
<sequence length="126" mass="14258">MVDPKSPEFLEYYAKVCEREANCRSGEFAEWLRGCASRAREQAIMARAPLQPDLFGGAMTLTIQEKLAGIEKIRNERLWWLSDFSSGKNKRPDHELENRRGDVAVLEAVAQDYRNAIARKGEGEAA</sequence>
<evidence type="ECO:0000313" key="2">
    <source>
        <dbReference type="Proteomes" id="UP000568486"/>
    </source>
</evidence>
<keyword evidence="2" id="KW-1185">Reference proteome</keyword>
<evidence type="ECO:0000313" key="1">
    <source>
        <dbReference type="EMBL" id="NKC29132.1"/>
    </source>
</evidence>
<name>A0ABX1DW49_9HYPH</name>
<organism evidence="1 2">
    <name type="scientific">Brucella ciceri</name>
    <dbReference type="NCBI Taxonomy" id="391287"/>
    <lineage>
        <taxon>Bacteria</taxon>
        <taxon>Pseudomonadati</taxon>
        <taxon>Pseudomonadota</taxon>
        <taxon>Alphaproteobacteria</taxon>
        <taxon>Hyphomicrobiales</taxon>
        <taxon>Brucellaceae</taxon>
        <taxon>Brucella/Ochrobactrum group</taxon>
        <taxon>Brucella</taxon>
    </lineage>
</organism>
<dbReference type="EMBL" id="JAAVLR010000002">
    <property type="protein sequence ID" value="NKC29132.1"/>
    <property type="molecule type" value="Genomic_DNA"/>
</dbReference>
<protein>
    <submittedName>
        <fullName evidence="1">Uncharacterized protein</fullName>
    </submittedName>
</protein>
<reference evidence="1 2" key="1">
    <citation type="submission" date="2020-03" db="EMBL/GenBank/DDBJ databases">
        <title>Whole genome sequencing of clinical and environmental type strains of Ochrobactrum.</title>
        <authorList>
            <person name="Dharne M."/>
        </authorList>
    </citation>
    <scope>NUCLEOTIDE SEQUENCE [LARGE SCALE GENOMIC DNA]</scope>
    <source>
        <strain evidence="1 2">DSM 22292</strain>
    </source>
</reference>
<dbReference type="Proteomes" id="UP000568486">
    <property type="component" value="Unassembled WGS sequence"/>
</dbReference>
<accession>A0ABX1DW49</accession>
<gene>
    <name evidence="1" type="ORF">HED52_21520</name>
</gene>
<comment type="caution">
    <text evidence="1">The sequence shown here is derived from an EMBL/GenBank/DDBJ whole genome shotgun (WGS) entry which is preliminary data.</text>
</comment>